<proteinExistence type="predicted"/>
<reference evidence="2" key="1">
    <citation type="journal article" date="2015" name="Genome Announc.">
        <title>Draft Genome Sequence of Tolypothrix boutellei Strain VB521301.</title>
        <authorList>
            <person name="Chandrababunaidu M.M."/>
            <person name="Singh D."/>
            <person name="Sen D."/>
            <person name="Bhan S."/>
            <person name="Das S."/>
            <person name="Gupta A."/>
            <person name="Adhikary S.P."/>
            <person name="Tripathy S."/>
        </authorList>
    </citation>
    <scope>NUCLEOTIDE SEQUENCE</scope>
    <source>
        <strain evidence="2">VB521301</strain>
    </source>
</reference>
<protein>
    <recommendedName>
        <fullName evidence="4">Isopropylmalate/homocitrate/citramalate synthase</fullName>
    </recommendedName>
</protein>
<dbReference type="EMBL" id="JHEG02000058">
    <property type="protein sequence ID" value="KIE09112.1"/>
    <property type="molecule type" value="Genomic_DNA"/>
</dbReference>
<dbReference type="EMBL" id="JHEG04000001">
    <property type="protein sequence ID" value="KAF3885179.1"/>
    <property type="molecule type" value="Genomic_DNA"/>
</dbReference>
<evidence type="ECO:0008006" key="4">
    <source>
        <dbReference type="Google" id="ProtNLM"/>
    </source>
</evidence>
<dbReference type="Proteomes" id="UP000029738">
    <property type="component" value="Unassembled WGS sequence"/>
</dbReference>
<keyword evidence="3" id="KW-1185">Reference proteome</keyword>
<dbReference type="InterPro" id="IPR055643">
    <property type="entry name" value="DUF7219"/>
</dbReference>
<evidence type="ECO:0000313" key="1">
    <source>
        <dbReference type="EMBL" id="KAF3885179.1"/>
    </source>
</evidence>
<sequence>MEKSNKQRDLEGFLCPRASYRGKVRPEHLVFNANLQEFSHKVGYIASLQTGGKLEPNEAYEQIRALWKQLKRSKKELGIGNEFLHIQPDLPDDA</sequence>
<gene>
    <name evidence="2" type="ORF">DA73_0232280</name>
    <name evidence="1" type="ORF">DA73_0400006675</name>
</gene>
<comment type="caution">
    <text evidence="2">The sequence shown here is derived from an EMBL/GenBank/DDBJ whole genome shotgun (WGS) entry which is preliminary data.</text>
</comment>
<reference evidence="1" key="2">
    <citation type="submission" date="2019-11" db="EMBL/GenBank/DDBJ databases">
        <title>Improved Assembly of Tolypothrix boutellei genome.</title>
        <authorList>
            <person name="Sarangi A.N."/>
            <person name="Mukherjee M."/>
            <person name="Ghosh S."/>
            <person name="Singh D."/>
            <person name="Das A."/>
            <person name="Kant S."/>
            <person name="Prusty A."/>
            <person name="Tripathy S."/>
        </authorList>
    </citation>
    <scope>NUCLEOTIDE SEQUENCE</scope>
    <source>
        <strain evidence="1">VB521301</strain>
    </source>
</reference>
<dbReference type="STRING" id="1479485.DA73_0232280"/>
<accession>A0A0C1N3F8</accession>
<evidence type="ECO:0000313" key="3">
    <source>
        <dbReference type="Proteomes" id="UP000029738"/>
    </source>
</evidence>
<name>A0A0C1N3F8_9CYAN</name>
<dbReference type="RefSeq" id="WP_038088353.1">
    <property type="nucleotide sequence ID" value="NZ_JHEG04000001.1"/>
</dbReference>
<dbReference type="Pfam" id="PF23856">
    <property type="entry name" value="DUF7219"/>
    <property type="match status" value="1"/>
</dbReference>
<dbReference type="AlphaFoldDB" id="A0A0C1N3F8"/>
<organism evidence="2">
    <name type="scientific">Tolypothrix bouteillei VB521301</name>
    <dbReference type="NCBI Taxonomy" id="1479485"/>
    <lineage>
        <taxon>Bacteria</taxon>
        <taxon>Bacillati</taxon>
        <taxon>Cyanobacteriota</taxon>
        <taxon>Cyanophyceae</taxon>
        <taxon>Nostocales</taxon>
        <taxon>Tolypothrichaceae</taxon>
        <taxon>Tolypothrix</taxon>
    </lineage>
</organism>
<dbReference type="OrthoDB" id="426986at2"/>
<evidence type="ECO:0000313" key="2">
    <source>
        <dbReference type="EMBL" id="KIE09112.1"/>
    </source>
</evidence>